<dbReference type="Gene3D" id="3.40.50.150">
    <property type="entry name" value="Vaccinia Virus protein VP39"/>
    <property type="match status" value="1"/>
</dbReference>
<evidence type="ECO:0000256" key="3">
    <source>
        <dbReference type="ARBA" id="ARBA00023004"/>
    </source>
</evidence>
<dbReference type="CDD" id="cd01335">
    <property type="entry name" value="Radical_SAM"/>
    <property type="match status" value="1"/>
</dbReference>
<keyword evidence="2" id="KW-0479">Metal-binding</keyword>
<dbReference type="Proteomes" id="UP000254000">
    <property type="component" value="Unassembled WGS sequence"/>
</dbReference>
<name>A0A369M2H8_9ACTN</name>
<evidence type="ECO:0000313" key="9">
    <source>
        <dbReference type="Proteomes" id="UP000254000"/>
    </source>
</evidence>
<dbReference type="Gene3D" id="3.40.5.100">
    <property type="match status" value="1"/>
</dbReference>
<evidence type="ECO:0000259" key="5">
    <source>
        <dbReference type="Pfam" id="PF04055"/>
    </source>
</evidence>
<sequence>MGVDESRDIRELVREYYGETLQGSDDLKTDACCCTAHTPPKYVIDVMNEIDDEIMAHFYGCGSPIPPALEGATVLDLGCGTGRDVYICSKLVGPSGRVIGVDMTEQQLAFARRHEAAQMARFGFTRSNVEFHCGFIEDLGALGIEDESVDVVVSNCVINLSPFKDQVFKEIARVLKPGGELYFSDIFSDRRVPPKFYDDPVLRGECLSGALYIEDFRRILAEHGMPVFYDVETEPLHVGDFQIETKLGCIGFASHTVRAIKCADLEDREENYGQTATYLGTMPENGRYFDLTEDLRLIKGRPVAVSGNMAAMLRASRYAPHFEVRGDRTHHVGAFDQGAAQEALELARGKRRIGLAELEQAYRDLGIEPFDQRVHDKELLRSAPELATMQVNVGYRCNLACSHCFLESGPQRAECMERETMEAVLAAFARGGFRTLDITGGSPEMNPHLEWFVREASALADEVIVRSNLTILDAPEYRHFMQVYAECGVHLVTSLPYFNEQGCDLQRGRNVFDRVVGVLRELNELGYGVDPALKIDVAYNVSGPFLPPDQRELEEFYAWELEREQHVRFDNLYAFNNYALGRFANQLKREGKFDYYLDLLSENYNGAVVARMMCRSQVNVDYDGRLYDCEVNHVLGLPLDGPRNVRDLVDEPLGPRTIATSPLCYSCAAGCGSSCGGSLMDKYGE</sequence>
<dbReference type="Pfam" id="PF04055">
    <property type="entry name" value="Radical_SAM"/>
    <property type="match status" value="1"/>
</dbReference>
<evidence type="ECO:0000256" key="1">
    <source>
        <dbReference type="ARBA" id="ARBA00022691"/>
    </source>
</evidence>
<dbReference type="GO" id="GO:0003824">
    <property type="term" value="F:catalytic activity"/>
    <property type="evidence" value="ECO:0007669"/>
    <property type="project" value="InterPro"/>
</dbReference>
<comment type="caution">
    <text evidence="8">The sequence shown here is derived from an EMBL/GenBank/DDBJ whole genome shotgun (WGS) entry which is preliminary data.</text>
</comment>
<dbReference type="InterPro" id="IPR026351">
    <property type="entry name" value="rSAM_ArsS-like"/>
</dbReference>
<dbReference type="SUPFAM" id="SSF53335">
    <property type="entry name" value="S-adenosyl-L-methionine-dependent methyltransferases"/>
    <property type="match status" value="1"/>
</dbReference>
<evidence type="ECO:0000259" key="7">
    <source>
        <dbReference type="Pfam" id="PF13847"/>
    </source>
</evidence>
<reference evidence="8 9" key="1">
    <citation type="journal article" date="2018" name="Elife">
        <title>Discovery and characterization of a prevalent human gut bacterial enzyme sufficient for the inactivation of a family of plant toxins.</title>
        <authorList>
            <person name="Koppel N."/>
            <person name="Bisanz J.E."/>
            <person name="Pandelia M.E."/>
            <person name="Turnbaugh P.J."/>
            <person name="Balskus E.P."/>
        </authorList>
    </citation>
    <scope>NUCLEOTIDE SEQUENCE [LARGE SCALE GENOMIC DNA]</scope>
    <source>
        <strain evidence="8 9">3C</strain>
    </source>
</reference>
<evidence type="ECO:0000259" key="6">
    <source>
        <dbReference type="Pfam" id="PF12345"/>
    </source>
</evidence>
<dbReference type="SFLD" id="SFLDG01067">
    <property type="entry name" value="SPASM/twitch_domain_containing"/>
    <property type="match status" value="1"/>
</dbReference>
<dbReference type="InterPro" id="IPR058240">
    <property type="entry name" value="rSAM_sf"/>
</dbReference>
<dbReference type="Gene3D" id="3.20.20.70">
    <property type="entry name" value="Aldolase class I"/>
    <property type="match status" value="1"/>
</dbReference>
<dbReference type="OrthoDB" id="9805171at2"/>
<dbReference type="SFLD" id="SFLDS00029">
    <property type="entry name" value="Radical_SAM"/>
    <property type="match status" value="1"/>
</dbReference>
<dbReference type="InterPro" id="IPR007197">
    <property type="entry name" value="rSAM"/>
</dbReference>
<dbReference type="PANTHER" id="PTHR43728">
    <property type="entry name" value="SLR0304 PROTEIN"/>
    <property type="match status" value="1"/>
</dbReference>
<dbReference type="RefSeq" id="WP_015540532.1">
    <property type="nucleotide sequence ID" value="NZ_CABMMS010000004.1"/>
</dbReference>
<evidence type="ECO:0000313" key="8">
    <source>
        <dbReference type="EMBL" id="RDB65127.1"/>
    </source>
</evidence>
<accession>A0A369M2H8</accession>
<dbReference type="Pfam" id="PF12345">
    <property type="entry name" value="DUF3641"/>
    <property type="match status" value="1"/>
</dbReference>
<dbReference type="InterPro" id="IPR013785">
    <property type="entry name" value="Aldolase_TIM"/>
</dbReference>
<keyword evidence="4" id="KW-0411">Iron-sulfur</keyword>
<dbReference type="SUPFAM" id="SSF102114">
    <property type="entry name" value="Radical SAM enzymes"/>
    <property type="match status" value="1"/>
</dbReference>
<protein>
    <submittedName>
        <fullName evidence="8">DUF3641 domain-containing protein</fullName>
    </submittedName>
</protein>
<dbReference type="GO" id="GO:0051536">
    <property type="term" value="F:iron-sulfur cluster binding"/>
    <property type="evidence" value="ECO:0007669"/>
    <property type="project" value="UniProtKB-KW"/>
</dbReference>
<proteinExistence type="predicted"/>
<dbReference type="GeneID" id="78359482"/>
<evidence type="ECO:0000256" key="4">
    <source>
        <dbReference type="ARBA" id="ARBA00023014"/>
    </source>
</evidence>
<dbReference type="InterPro" id="IPR029063">
    <property type="entry name" value="SAM-dependent_MTases_sf"/>
</dbReference>
<dbReference type="InterPro" id="IPR024521">
    <property type="entry name" value="ArsS-like_C"/>
</dbReference>
<dbReference type="AlphaFoldDB" id="A0A369M2H8"/>
<gene>
    <name evidence="8" type="ORF">C1877_07200</name>
</gene>
<keyword evidence="9" id="KW-1185">Reference proteome</keyword>
<dbReference type="NCBIfam" id="TIGR04167">
    <property type="entry name" value="rSAM_SeCys"/>
    <property type="match status" value="1"/>
</dbReference>
<dbReference type="GO" id="GO:0046872">
    <property type="term" value="F:metal ion binding"/>
    <property type="evidence" value="ECO:0007669"/>
    <property type="project" value="UniProtKB-KW"/>
</dbReference>
<dbReference type="InterPro" id="IPR025714">
    <property type="entry name" value="Methyltranfer_dom"/>
</dbReference>
<dbReference type="PANTHER" id="PTHR43728:SF1">
    <property type="entry name" value="FE-S OXIDOREDUCTASE"/>
    <property type="match status" value="1"/>
</dbReference>
<feature type="domain" description="Radical SAM core" evidence="5">
    <location>
        <begin position="391"/>
        <end position="528"/>
    </location>
</feature>
<dbReference type="Pfam" id="PF13847">
    <property type="entry name" value="Methyltransf_31"/>
    <property type="match status" value="1"/>
</dbReference>
<feature type="domain" description="Arsenosugar biosynthesis radical SAM protein ArsS-like C-terminal" evidence="6">
    <location>
        <begin position="546"/>
        <end position="678"/>
    </location>
</feature>
<feature type="domain" description="Methyltransferase" evidence="7">
    <location>
        <begin position="71"/>
        <end position="224"/>
    </location>
</feature>
<organism evidence="8 9">
    <name type="scientific">Gordonibacter pamelaeae</name>
    <dbReference type="NCBI Taxonomy" id="471189"/>
    <lineage>
        <taxon>Bacteria</taxon>
        <taxon>Bacillati</taxon>
        <taxon>Actinomycetota</taxon>
        <taxon>Coriobacteriia</taxon>
        <taxon>Eggerthellales</taxon>
        <taxon>Eggerthellaceae</taxon>
        <taxon>Gordonibacter</taxon>
    </lineage>
</organism>
<evidence type="ECO:0000256" key="2">
    <source>
        <dbReference type="ARBA" id="ARBA00022723"/>
    </source>
</evidence>
<dbReference type="CDD" id="cd02440">
    <property type="entry name" value="AdoMet_MTases"/>
    <property type="match status" value="1"/>
</dbReference>
<keyword evidence="1" id="KW-0949">S-adenosyl-L-methionine</keyword>
<keyword evidence="3" id="KW-0408">Iron</keyword>
<dbReference type="EMBL" id="PPTS01000004">
    <property type="protein sequence ID" value="RDB65127.1"/>
    <property type="molecule type" value="Genomic_DNA"/>
</dbReference>